<reference evidence="8 9" key="1">
    <citation type="submission" date="2021-11" db="EMBL/GenBank/DDBJ databases">
        <title>Genomic of Niabella pedocola.</title>
        <authorList>
            <person name="Wu T."/>
        </authorList>
    </citation>
    <scope>NUCLEOTIDE SEQUENCE [LARGE SCALE GENOMIC DNA]</scope>
    <source>
        <strain evidence="8 9">JCM 31011</strain>
    </source>
</reference>
<dbReference type="InterPro" id="IPR033985">
    <property type="entry name" value="SusD-like_N"/>
</dbReference>
<keyword evidence="9" id="KW-1185">Reference proteome</keyword>
<proteinExistence type="inferred from homology"/>
<comment type="subcellular location">
    <subcellularLocation>
        <location evidence="1">Cell outer membrane</location>
    </subcellularLocation>
</comment>
<evidence type="ECO:0000256" key="3">
    <source>
        <dbReference type="ARBA" id="ARBA00022729"/>
    </source>
</evidence>
<dbReference type="RefSeq" id="WP_231008203.1">
    <property type="nucleotide sequence ID" value="NZ_JAJNEC010000007.1"/>
</dbReference>
<sequence length="635" mass="71630">MKKYIIICLAIFMAVSCKKYLDIIPDNVATIEYAFRNRNETENYLFSCYQRMQALEAPENNPGWTSSGELIMRNNLTGINFGSEYNVNGFWVLYGNLSPYGTAANTNIQNDFASTYVAIRRCNTFLENVNTAPDLGLDEKTRWISEAKTLKAFYYYWLVRKYGPVPLVKTNQPIYTPTEEARVPRAPSDSVFAHIYSLIDEALPGLPPAVYDVTTEYGRFTQVMAATLKAKAAVLQASPLFNGDESFKALANKDGVRLFPQTFDASKWSAAAGACRKALDMCEELGATLYKYVKPTNNTNYIPDSIMQLLSIQGPVNFDRSVNAIIPEVIWPGNIINRHQRYFAPLASASATRSVDGDAVIAVPLNIAELFYSNHGVPIDEDLTYDYAGRYTTTTAGADHKYYISSSGPTAKLHFNREPRFYASLAFDRGIWYGMGVENAANPSGLNYAKGYPGLVSSYTGYWPKKLVNYKTTFNGNSLTEVAYYPPIIRLADLQLLYAEALNEAQGPNAEAYRYIDSVRLRAGLQGVVQSWTSYSSNASKPFSKEGLRSIIHQERRIELCFEGEVGWDLKRWKEYIAVNSLPYQGWNYRGTTTAADFYRLTNLFSPNITEKNYFWPFDETVILNNPLIVQNLYW</sequence>
<dbReference type="PROSITE" id="PS51257">
    <property type="entry name" value="PROKAR_LIPOPROTEIN"/>
    <property type="match status" value="1"/>
</dbReference>
<evidence type="ECO:0000256" key="1">
    <source>
        <dbReference type="ARBA" id="ARBA00004442"/>
    </source>
</evidence>
<organism evidence="8 9">
    <name type="scientific">Niabella pedocola</name>
    <dbReference type="NCBI Taxonomy" id="1752077"/>
    <lineage>
        <taxon>Bacteria</taxon>
        <taxon>Pseudomonadati</taxon>
        <taxon>Bacteroidota</taxon>
        <taxon>Chitinophagia</taxon>
        <taxon>Chitinophagales</taxon>
        <taxon>Chitinophagaceae</taxon>
        <taxon>Niabella</taxon>
    </lineage>
</organism>
<feature type="domain" description="SusD-like N-terminal" evidence="7">
    <location>
        <begin position="103"/>
        <end position="229"/>
    </location>
</feature>
<evidence type="ECO:0000256" key="2">
    <source>
        <dbReference type="ARBA" id="ARBA00006275"/>
    </source>
</evidence>
<evidence type="ECO:0000259" key="6">
    <source>
        <dbReference type="Pfam" id="PF07980"/>
    </source>
</evidence>
<evidence type="ECO:0000313" key="8">
    <source>
        <dbReference type="EMBL" id="MCD2425655.1"/>
    </source>
</evidence>
<name>A0ABS8PX57_9BACT</name>
<comment type="caution">
    <text evidence="8">The sequence shown here is derived from an EMBL/GenBank/DDBJ whole genome shotgun (WGS) entry which is preliminary data.</text>
</comment>
<dbReference type="EMBL" id="JAJNEC010000007">
    <property type="protein sequence ID" value="MCD2425655.1"/>
    <property type="molecule type" value="Genomic_DNA"/>
</dbReference>
<evidence type="ECO:0000256" key="5">
    <source>
        <dbReference type="ARBA" id="ARBA00023237"/>
    </source>
</evidence>
<keyword evidence="4" id="KW-0472">Membrane</keyword>
<dbReference type="Pfam" id="PF07980">
    <property type="entry name" value="SusD_RagB"/>
    <property type="match status" value="1"/>
</dbReference>
<dbReference type="SUPFAM" id="SSF48452">
    <property type="entry name" value="TPR-like"/>
    <property type="match status" value="1"/>
</dbReference>
<protein>
    <submittedName>
        <fullName evidence="8">RagB/SusD family nutrient uptake outer membrane protein</fullName>
    </submittedName>
</protein>
<evidence type="ECO:0000259" key="7">
    <source>
        <dbReference type="Pfam" id="PF14322"/>
    </source>
</evidence>
<comment type="similarity">
    <text evidence="2">Belongs to the SusD family.</text>
</comment>
<keyword evidence="3" id="KW-0732">Signal</keyword>
<dbReference type="Proteomes" id="UP001199816">
    <property type="component" value="Unassembled WGS sequence"/>
</dbReference>
<evidence type="ECO:0000313" key="9">
    <source>
        <dbReference type="Proteomes" id="UP001199816"/>
    </source>
</evidence>
<gene>
    <name evidence="8" type="ORF">LQ567_22920</name>
</gene>
<accession>A0ABS8PX57</accession>
<keyword evidence="5" id="KW-0998">Cell outer membrane</keyword>
<dbReference type="Gene3D" id="1.25.40.390">
    <property type="match status" value="1"/>
</dbReference>
<dbReference type="InterPro" id="IPR012944">
    <property type="entry name" value="SusD_RagB_dom"/>
</dbReference>
<evidence type="ECO:0000256" key="4">
    <source>
        <dbReference type="ARBA" id="ARBA00023136"/>
    </source>
</evidence>
<dbReference type="InterPro" id="IPR011990">
    <property type="entry name" value="TPR-like_helical_dom_sf"/>
</dbReference>
<dbReference type="Pfam" id="PF14322">
    <property type="entry name" value="SusD-like_3"/>
    <property type="match status" value="1"/>
</dbReference>
<feature type="domain" description="RagB/SusD" evidence="6">
    <location>
        <begin position="351"/>
        <end position="635"/>
    </location>
</feature>